<dbReference type="EMBL" id="BPRA01000025">
    <property type="protein sequence ID" value="GJE57683.1"/>
    <property type="molecule type" value="Genomic_DNA"/>
</dbReference>
<organism evidence="1 2">
    <name type="scientific">Methylobacterium thuringiense</name>
    <dbReference type="NCBI Taxonomy" id="1003091"/>
    <lineage>
        <taxon>Bacteria</taxon>
        <taxon>Pseudomonadati</taxon>
        <taxon>Pseudomonadota</taxon>
        <taxon>Alphaproteobacteria</taxon>
        <taxon>Hyphomicrobiales</taxon>
        <taxon>Methylobacteriaceae</taxon>
        <taxon>Methylobacterium</taxon>
    </lineage>
</organism>
<reference evidence="1" key="2">
    <citation type="submission" date="2021-08" db="EMBL/GenBank/DDBJ databases">
        <authorList>
            <person name="Tani A."/>
            <person name="Ola A."/>
            <person name="Ogura Y."/>
            <person name="Katsura K."/>
            <person name="Hayashi T."/>
        </authorList>
    </citation>
    <scope>NUCLEOTIDE SEQUENCE</scope>
    <source>
        <strain evidence="1">DSM 23674</strain>
    </source>
</reference>
<evidence type="ECO:0000313" key="1">
    <source>
        <dbReference type="EMBL" id="GJE57683.1"/>
    </source>
</evidence>
<evidence type="ECO:0000313" key="2">
    <source>
        <dbReference type="Proteomes" id="UP001055101"/>
    </source>
</evidence>
<comment type="caution">
    <text evidence="1">The sequence shown here is derived from an EMBL/GenBank/DDBJ whole genome shotgun (WGS) entry which is preliminary data.</text>
</comment>
<name>A0ABQ4TUN0_9HYPH</name>
<sequence>MMGGMRKIRLALLLVVIAVLVGVVANSILGRKLFFTRDVHDQASFFRLRVHLRHAGEPVEADIVVGCGARVTRYRDGGSSLDVGRFPYRYAFSISAGHALEIRTPGLCNGGTTANGDVPKDFLPYVIWYEHADDLSFGILYASDDAYANPRAQLTFSGAEVEPATPADFERWMASAPENLIPRWAAGSLTGDNPDGLKATPDLLADPARYARLFGSPSNCYGVLRLQIPETLRPALARFRPADELLYWVPAADDWRAVSDVLYASKPAANRVFEGQLLSHYRKQETPGNGLYRRSGGGTIPYSIRDVQGSLFLLRWEAGLPWLRPGLERSATTYVDLEVAPETQGFAYCFDADWQLEHRDRRPTMRINGIEASGRLLGFDYAFSVFEKDEYLYLHRRF</sequence>
<gene>
    <name evidence="1" type="ORF">EKPJFOCH_4201</name>
</gene>
<accession>A0ABQ4TUN0</accession>
<protein>
    <submittedName>
        <fullName evidence="1">Uncharacterized protein</fullName>
    </submittedName>
</protein>
<keyword evidence="2" id="KW-1185">Reference proteome</keyword>
<dbReference type="Proteomes" id="UP001055101">
    <property type="component" value="Unassembled WGS sequence"/>
</dbReference>
<reference evidence="1" key="1">
    <citation type="journal article" date="2021" name="Front. Microbiol.">
        <title>Comprehensive Comparative Genomics and Phenotyping of Methylobacterium Species.</title>
        <authorList>
            <person name="Alessa O."/>
            <person name="Ogura Y."/>
            <person name="Fujitani Y."/>
            <person name="Takami H."/>
            <person name="Hayashi T."/>
            <person name="Sahin N."/>
            <person name="Tani A."/>
        </authorList>
    </citation>
    <scope>NUCLEOTIDE SEQUENCE</scope>
    <source>
        <strain evidence="1">DSM 23674</strain>
    </source>
</reference>
<proteinExistence type="predicted"/>